<dbReference type="GO" id="GO:0003700">
    <property type="term" value="F:DNA-binding transcription factor activity"/>
    <property type="evidence" value="ECO:0007669"/>
    <property type="project" value="TreeGrafter"/>
</dbReference>
<dbReference type="GO" id="GO:0046983">
    <property type="term" value="F:protein dimerization activity"/>
    <property type="evidence" value="ECO:0007669"/>
    <property type="project" value="InterPro"/>
</dbReference>
<feature type="domain" description="BHLH" evidence="6">
    <location>
        <begin position="28"/>
        <end position="78"/>
    </location>
</feature>
<protein>
    <submittedName>
        <fullName evidence="7">Basic helix-loop-helix (BHLH) DNA-bindingsuperfamily protein</fullName>
    </submittedName>
</protein>
<keyword evidence="7" id="KW-0238">DNA-binding</keyword>
<evidence type="ECO:0000256" key="5">
    <source>
        <dbReference type="SAM" id="MobiDB-lite"/>
    </source>
</evidence>
<dbReference type="PANTHER" id="PTHR31945">
    <property type="entry name" value="TRANSCRIPTION FACTOR SCREAM2-RELATED"/>
    <property type="match status" value="1"/>
</dbReference>
<name>A0A5A7QY39_STRAF</name>
<keyword evidence="3" id="KW-0804">Transcription</keyword>
<dbReference type="SUPFAM" id="SSF47459">
    <property type="entry name" value="HLH, helix-loop-helix DNA-binding domain"/>
    <property type="match status" value="1"/>
</dbReference>
<dbReference type="Proteomes" id="UP000325081">
    <property type="component" value="Unassembled WGS sequence"/>
</dbReference>
<feature type="region of interest" description="Disordered" evidence="5">
    <location>
        <begin position="89"/>
        <end position="121"/>
    </location>
</feature>
<comment type="caution">
    <text evidence="7">The sequence shown here is derived from an EMBL/GenBank/DDBJ whole genome shotgun (WGS) entry which is preliminary data.</text>
</comment>
<evidence type="ECO:0000256" key="1">
    <source>
        <dbReference type="ARBA" id="ARBA00004123"/>
    </source>
</evidence>
<keyword evidence="8" id="KW-1185">Reference proteome</keyword>
<organism evidence="7 8">
    <name type="scientific">Striga asiatica</name>
    <name type="common">Asiatic witchweed</name>
    <name type="synonym">Buchnera asiatica</name>
    <dbReference type="NCBI Taxonomy" id="4170"/>
    <lineage>
        <taxon>Eukaryota</taxon>
        <taxon>Viridiplantae</taxon>
        <taxon>Streptophyta</taxon>
        <taxon>Embryophyta</taxon>
        <taxon>Tracheophyta</taxon>
        <taxon>Spermatophyta</taxon>
        <taxon>Magnoliopsida</taxon>
        <taxon>eudicotyledons</taxon>
        <taxon>Gunneridae</taxon>
        <taxon>Pentapetalae</taxon>
        <taxon>asterids</taxon>
        <taxon>lamiids</taxon>
        <taxon>Lamiales</taxon>
        <taxon>Orobanchaceae</taxon>
        <taxon>Buchnereae</taxon>
        <taxon>Striga</taxon>
    </lineage>
</organism>
<dbReference type="Gene3D" id="4.10.280.10">
    <property type="entry name" value="Helix-loop-helix DNA-binding domain"/>
    <property type="match status" value="1"/>
</dbReference>
<feature type="compositionally biased region" description="Basic and acidic residues" evidence="5">
    <location>
        <begin position="35"/>
        <end position="45"/>
    </location>
</feature>
<dbReference type="AlphaFoldDB" id="A0A5A7QY39"/>
<dbReference type="GO" id="GO:0043565">
    <property type="term" value="F:sequence-specific DNA binding"/>
    <property type="evidence" value="ECO:0007669"/>
    <property type="project" value="TreeGrafter"/>
</dbReference>
<reference evidence="8" key="1">
    <citation type="journal article" date="2019" name="Curr. Biol.">
        <title>Genome Sequence of Striga asiatica Provides Insight into the Evolution of Plant Parasitism.</title>
        <authorList>
            <person name="Yoshida S."/>
            <person name="Kim S."/>
            <person name="Wafula E.K."/>
            <person name="Tanskanen J."/>
            <person name="Kim Y.M."/>
            <person name="Honaas L."/>
            <person name="Yang Z."/>
            <person name="Spallek T."/>
            <person name="Conn C.E."/>
            <person name="Ichihashi Y."/>
            <person name="Cheong K."/>
            <person name="Cui S."/>
            <person name="Der J.P."/>
            <person name="Gundlach H."/>
            <person name="Jiao Y."/>
            <person name="Hori C."/>
            <person name="Ishida J.K."/>
            <person name="Kasahara H."/>
            <person name="Kiba T."/>
            <person name="Kim M.S."/>
            <person name="Koo N."/>
            <person name="Laohavisit A."/>
            <person name="Lee Y.H."/>
            <person name="Lumba S."/>
            <person name="McCourt P."/>
            <person name="Mortimer J.C."/>
            <person name="Mutuku J.M."/>
            <person name="Nomura T."/>
            <person name="Sasaki-Sekimoto Y."/>
            <person name="Seto Y."/>
            <person name="Wang Y."/>
            <person name="Wakatake T."/>
            <person name="Sakakibara H."/>
            <person name="Demura T."/>
            <person name="Yamaguchi S."/>
            <person name="Yoneyama K."/>
            <person name="Manabe R.I."/>
            <person name="Nelson D.C."/>
            <person name="Schulman A.H."/>
            <person name="Timko M.P."/>
            <person name="dePamphilis C.W."/>
            <person name="Choi D."/>
            <person name="Shirasu K."/>
        </authorList>
    </citation>
    <scope>NUCLEOTIDE SEQUENCE [LARGE SCALE GENOMIC DNA]</scope>
    <source>
        <strain evidence="8">cv. UVA1</strain>
    </source>
</reference>
<dbReference type="OrthoDB" id="690068at2759"/>
<dbReference type="InterPro" id="IPR036638">
    <property type="entry name" value="HLH_DNA-bd_sf"/>
</dbReference>
<accession>A0A5A7QY39</accession>
<evidence type="ECO:0000256" key="3">
    <source>
        <dbReference type="ARBA" id="ARBA00023163"/>
    </source>
</evidence>
<evidence type="ECO:0000259" key="6">
    <source>
        <dbReference type="PROSITE" id="PS50888"/>
    </source>
</evidence>
<dbReference type="Pfam" id="PF00010">
    <property type="entry name" value="HLH"/>
    <property type="match status" value="1"/>
</dbReference>
<sequence length="121" mass="14405">MESVGTKRDLTNEKINPIEEKFDEQKGNKRRKKLLHESKNLEAERRRRKKLNDRLYSLRALLDKAAILEDAINYVKELQRQVKDMEIELKEDSSEENNTLMVRKNGNNETQDSKEMVQQME</sequence>
<evidence type="ECO:0000313" key="8">
    <source>
        <dbReference type="Proteomes" id="UP000325081"/>
    </source>
</evidence>
<keyword evidence="2" id="KW-0805">Transcription regulation</keyword>
<dbReference type="SMART" id="SM00353">
    <property type="entry name" value="HLH"/>
    <property type="match status" value="1"/>
</dbReference>
<keyword evidence="4" id="KW-0539">Nucleus</keyword>
<feature type="compositionally biased region" description="Basic and acidic residues" evidence="5">
    <location>
        <begin position="1"/>
        <end position="27"/>
    </location>
</feature>
<gene>
    <name evidence="7" type="ORF">STAS_26053</name>
</gene>
<dbReference type="EMBL" id="BKCP01008365">
    <property type="protein sequence ID" value="GER48851.1"/>
    <property type="molecule type" value="Genomic_DNA"/>
</dbReference>
<dbReference type="PROSITE" id="PS50888">
    <property type="entry name" value="BHLH"/>
    <property type="match status" value="1"/>
</dbReference>
<evidence type="ECO:0000256" key="2">
    <source>
        <dbReference type="ARBA" id="ARBA00023015"/>
    </source>
</evidence>
<feature type="non-terminal residue" evidence="7">
    <location>
        <position position="121"/>
    </location>
</feature>
<proteinExistence type="predicted"/>
<feature type="compositionally biased region" description="Polar residues" evidence="5">
    <location>
        <begin position="96"/>
        <end position="110"/>
    </location>
</feature>
<dbReference type="PANTHER" id="PTHR31945:SF11">
    <property type="entry name" value="TRANSCRIPTION FACTOR ABORTED MICROSPORES"/>
    <property type="match status" value="1"/>
</dbReference>
<comment type="subcellular location">
    <subcellularLocation>
        <location evidence="1">Nucleus</location>
    </subcellularLocation>
</comment>
<evidence type="ECO:0000313" key="7">
    <source>
        <dbReference type="EMBL" id="GER48851.1"/>
    </source>
</evidence>
<dbReference type="GO" id="GO:0005634">
    <property type="term" value="C:nucleus"/>
    <property type="evidence" value="ECO:0007669"/>
    <property type="project" value="UniProtKB-SubCell"/>
</dbReference>
<dbReference type="InterPro" id="IPR051358">
    <property type="entry name" value="TF_AMS/ICE1/BHLH6-like"/>
</dbReference>
<feature type="region of interest" description="Disordered" evidence="5">
    <location>
        <begin position="1"/>
        <end position="48"/>
    </location>
</feature>
<dbReference type="InterPro" id="IPR011598">
    <property type="entry name" value="bHLH_dom"/>
</dbReference>
<evidence type="ECO:0000256" key="4">
    <source>
        <dbReference type="ARBA" id="ARBA00023242"/>
    </source>
</evidence>